<dbReference type="InterPro" id="IPR004177">
    <property type="entry name" value="DDHD_dom"/>
</dbReference>
<dbReference type="GO" id="GO:0005737">
    <property type="term" value="C:cytoplasm"/>
    <property type="evidence" value="ECO:0007669"/>
    <property type="project" value="TreeGrafter"/>
</dbReference>
<dbReference type="EMBL" id="QNGE01002661">
    <property type="protein sequence ID" value="KAA3675208.1"/>
    <property type="molecule type" value="Genomic_DNA"/>
</dbReference>
<comment type="similarity">
    <text evidence="1">Belongs to the PA-PLA1 family.</text>
</comment>
<gene>
    <name evidence="4" type="ORF">DEA37_0002558</name>
</gene>
<dbReference type="PANTHER" id="PTHR23509:SF10">
    <property type="entry name" value="LD21067P"/>
    <property type="match status" value="1"/>
</dbReference>
<dbReference type="SMART" id="SM01127">
    <property type="entry name" value="DDHD"/>
    <property type="match status" value="1"/>
</dbReference>
<proteinExistence type="inferred from homology"/>
<evidence type="ECO:0000259" key="3">
    <source>
        <dbReference type="PROSITE" id="PS51043"/>
    </source>
</evidence>
<dbReference type="GO" id="GO:0004620">
    <property type="term" value="F:phospholipase activity"/>
    <property type="evidence" value="ECO:0007669"/>
    <property type="project" value="TreeGrafter"/>
</dbReference>
<evidence type="ECO:0000313" key="5">
    <source>
        <dbReference type="Proteomes" id="UP000324629"/>
    </source>
</evidence>
<name>A0A5J4NIP5_9TREM</name>
<keyword evidence="5" id="KW-1185">Reference proteome</keyword>
<evidence type="ECO:0000313" key="4">
    <source>
        <dbReference type="EMBL" id="KAA3675208.1"/>
    </source>
</evidence>
<protein>
    <recommendedName>
        <fullName evidence="3">DDHD domain-containing protein</fullName>
    </recommendedName>
</protein>
<dbReference type="PROSITE" id="PS51043">
    <property type="entry name" value="DDHD"/>
    <property type="match status" value="1"/>
</dbReference>
<dbReference type="Pfam" id="PF02862">
    <property type="entry name" value="DDHD"/>
    <property type="match status" value="1"/>
</dbReference>
<evidence type="ECO:0000256" key="2">
    <source>
        <dbReference type="SAM" id="MobiDB-lite"/>
    </source>
</evidence>
<feature type="region of interest" description="Disordered" evidence="2">
    <location>
        <begin position="62"/>
        <end position="104"/>
    </location>
</feature>
<dbReference type="Proteomes" id="UP000324629">
    <property type="component" value="Unassembled WGS sequence"/>
</dbReference>
<dbReference type="GO" id="GO:0046872">
    <property type="term" value="F:metal ion binding"/>
    <property type="evidence" value="ECO:0007669"/>
    <property type="project" value="InterPro"/>
</dbReference>
<evidence type="ECO:0000256" key="1">
    <source>
        <dbReference type="ARBA" id="ARBA00038464"/>
    </source>
</evidence>
<feature type="domain" description="DDHD" evidence="3">
    <location>
        <begin position="1"/>
        <end position="157"/>
    </location>
</feature>
<reference evidence="4 5" key="1">
    <citation type="journal article" date="2019" name="Gigascience">
        <title>Whole-genome sequence of the oriental lung fluke Paragonimus westermani.</title>
        <authorList>
            <person name="Oey H."/>
            <person name="Zakrzewski M."/>
            <person name="Narain K."/>
            <person name="Devi K.R."/>
            <person name="Agatsuma T."/>
            <person name="Nawaratna S."/>
            <person name="Gobert G.N."/>
            <person name="Jones M.K."/>
            <person name="Ragan M.A."/>
            <person name="McManus D.P."/>
            <person name="Krause L."/>
        </authorList>
    </citation>
    <scope>NUCLEOTIDE SEQUENCE [LARGE SCALE GENOMIC DNA]</scope>
    <source>
        <strain evidence="4 5">IND2009</strain>
    </source>
</reference>
<accession>A0A5J4NIP5</accession>
<dbReference type="InterPro" id="IPR058055">
    <property type="entry name" value="PA-PLA1"/>
</dbReference>
<dbReference type="AlphaFoldDB" id="A0A5J4NIP5"/>
<organism evidence="4 5">
    <name type="scientific">Paragonimus westermani</name>
    <dbReference type="NCBI Taxonomy" id="34504"/>
    <lineage>
        <taxon>Eukaryota</taxon>
        <taxon>Metazoa</taxon>
        <taxon>Spiralia</taxon>
        <taxon>Lophotrochozoa</taxon>
        <taxon>Platyhelminthes</taxon>
        <taxon>Trematoda</taxon>
        <taxon>Digenea</taxon>
        <taxon>Plagiorchiida</taxon>
        <taxon>Troglotremata</taxon>
        <taxon>Troglotrematidae</taxon>
        <taxon>Paragonimus</taxon>
    </lineage>
</organism>
<sequence length="358" mass="39255">FQPRAVLMPHHKGRKRLHLQLRDNLARVGSDLKTKLYQSVHATWRTIQEFALSHRFVGTQTEDVSGERNDENEDASSFSRFISRLDTQPGERDDAGSCTSEDELSFNGQLNNGRRIDFVLQEAPLESFSDYLFALGSHAAYWESEDTSLFLLTEVYSKQCAAPTALNQKLIKETPTANSICNDVLKRSPAPQPPLFSTPSNLLPVAPHAGLSAYSPNTSQLLGSSNTHLSSGIAVFSAYQQHQKWPTLPQTVPAYQLHQPTQPDVDPTQSQPFVEPTTRSTFRVDGPHSMHPSGAVPPFTPFIAPVLPPPAQFATMRHHLAHSQLPSFSTTVAGHSLGTVPVVNSPVPVGHTFPGSTP</sequence>
<feature type="non-terminal residue" evidence="4">
    <location>
        <position position="1"/>
    </location>
</feature>
<dbReference type="PANTHER" id="PTHR23509">
    <property type="entry name" value="PA-PL1 PHOSPHOLIPASE FAMILY"/>
    <property type="match status" value="1"/>
</dbReference>
<comment type="caution">
    <text evidence="4">The sequence shown here is derived from an EMBL/GenBank/DDBJ whole genome shotgun (WGS) entry which is preliminary data.</text>
</comment>